<dbReference type="PROSITE" id="PS50042">
    <property type="entry name" value="CNMP_BINDING_3"/>
    <property type="match status" value="1"/>
</dbReference>
<gene>
    <name evidence="5" type="ORF">FOZ62_011026</name>
</gene>
<comment type="caution">
    <text evidence="5">The sequence shown here is derived from an EMBL/GenBank/DDBJ whole genome shotgun (WGS) entry which is preliminary data.</text>
</comment>
<dbReference type="AlphaFoldDB" id="A0A7J6S8R5"/>
<keyword evidence="2" id="KW-0833">Ubl conjugation pathway</keyword>
<dbReference type="PANTHER" id="PTHR12555:SF15">
    <property type="entry name" value="FUSION DEGRADATION PROTEIN (UFD1), PUTATIVE (AFU_ORTHOLOGUE AFUA_4G04640)-RELATED"/>
    <property type="match status" value="1"/>
</dbReference>
<proteinExistence type="inferred from homology"/>
<dbReference type="Gene3D" id="3.10.330.10">
    <property type="match status" value="1"/>
</dbReference>
<name>A0A7J6S8R5_PEROL</name>
<evidence type="ECO:0000256" key="2">
    <source>
        <dbReference type="ARBA" id="ARBA00022786"/>
    </source>
</evidence>
<comment type="similarity">
    <text evidence="1">Belongs to the UFD1 family.</text>
</comment>
<feature type="region of interest" description="Disordered" evidence="3">
    <location>
        <begin position="358"/>
        <end position="391"/>
    </location>
</feature>
<dbReference type="Gene3D" id="3.30.40.10">
    <property type="entry name" value="Zinc/RING finger domain, C3HC4 (zinc finger)"/>
    <property type="match status" value="1"/>
</dbReference>
<dbReference type="InterPro" id="IPR042299">
    <property type="entry name" value="Ufd1-like_Nn"/>
</dbReference>
<dbReference type="GO" id="GO:0031593">
    <property type="term" value="F:polyubiquitin modification-dependent protein binding"/>
    <property type="evidence" value="ECO:0007669"/>
    <property type="project" value="TreeGrafter"/>
</dbReference>
<dbReference type="Proteomes" id="UP000574390">
    <property type="component" value="Unassembled WGS sequence"/>
</dbReference>
<reference evidence="5 6" key="1">
    <citation type="submission" date="2020-04" db="EMBL/GenBank/DDBJ databases">
        <title>Perkinsus olseni comparative genomics.</title>
        <authorList>
            <person name="Bogema D.R."/>
        </authorList>
    </citation>
    <scope>NUCLEOTIDE SEQUENCE [LARGE SCALE GENOMIC DNA]</scope>
    <source>
        <strain evidence="5">ATCC PRA-205</strain>
    </source>
</reference>
<organism evidence="5 6">
    <name type="scientific">Perkinsus olseni</name>
    <name type="common">Perkinsus atlanticus</name>
    <dbReference type="NCBI Taxonomy" id="32597"/>
    <lineage>
        <taxon>Eukaryota</taxon>
        <taxon>Sar</taxon>
        <taxon>Alveolata</taxon>
        <taxon>Perkinsozoa</taxon>
        <taxon>Perkinsea</taxon>
        <taxon>Perkinsida</taxon>
        <taxon>Perkinsidae</taxon>
        <taxon>Perkinsus</taxon>
    </lineage>
</organism>
<dbReference type="GO" id="GO:0034098">
    <property type="term" value="C:VCP-NPL4-UFD1 AAA ATPase complex"/>
    <property type="evidence" value="ECO:0007669"/>
    <property type="project" value="TreeGrafter"/>
</dbReference>
<dbReference type="GO" id="GO:0006511">
    <property type="term" value="P:ubiquitin-dependent protein catabolic process"/>
    <property type="evidence" value="ECO:0007669"/>
    <property type="project" value="InterPro"/>
</dbReference>
<dbReference type="PANTHER" id="PTHR12555">
    <property type="entry name" value="UBIQUITIN FUSION DEGRADATON PROTEIN 1"/>
    <property type="match status" value="1"/>
</dbReference>
<protein>
    <recommendedName>
        <fullName evidence="4">Cyclic nucleotide-binding domain-containing protein</fullName>
    </recommendedName>
</protein>
<evidence type="ECO:0000256" key="3">
    <source>
        <dbReference type="SAM" id="MobiDB-lite"/>
    </source>
</evidence>
<sequence>MPTYSSKPQHLGRVDIAHKRAAREDDEQHVLVEGPNAGGRVGVAHRGHFRMGTFESGPECFAKNHIWRSKRAGSALEFLGPFIQCRMLVEGEVLALDSSHYYVVNRGRLKIPAHGGEVSTILTTGGSFGEAGLLGPSPESEKQGSSGAREILTLARRSHIHQSLAIYSHRRSSPSTAVQLEEARAMEWCDVRFVELSICRDVLRVHSRFRDDLRELLEHPTREVPPPFDDGINSRKHSKKPARQPWGYGLPAKRGSVVQQPSKWSIRRPQSSMSEEIKAWAADESLKQRKAAAMRLGNHSPGGGLWSGRECLRQAMHTYRSLSTKRPPPRPASSGSGKSHRDGGTPVNVFERLVNRFDHRPASSDRRCETPQTNLGGHPGRRQEKRAMQTPRDSTIALCVLGTLYGKVSERAIADGVIEESAVQKRQAEQQKRAAQFRKRREHAQKIREEAAARTEEMLQANTQRKIQAHMVEVRDQGAPDGGVTFEEVLQWLPNDTLKGDRVDLPQEVLEKLQTFGDKVKFPLMFEIYNQSNDTRLHCGVREFSAPAGQVLVGPQLVRGLGLKPGEAIRIRYKALPLCTSVKLVASGSTLGDYRDFRSVLERFLSANFCTLSLGQVFEVGGVKVQVAGIEPAPAVCVVNADIDLDLTTKIEAADGVGSVELDGPTVEVTTSGGETAQYRVVFSDEARRRLGNDEKLVVSATSGEIFVGTYPLTEATPVSYMWSSGASAESVVSLTLKDIDSCLRQYDLSGSDSAIDEWPEVIYIGVSNPEGSCELSVRSTEIAATKEEGPSEDGEEWTTCSNCHHRVPKASLSLHELRCKRLYVQCPECEQPIRRERWPRHVHCPVCKLPCDKEKLPDHQRVYHTPIECPDCGQQIPEGRFGLLPHRRDSCPQRPHLCRFCKLYVPMEGTTPEDARDRLMGLSVHEARCGNRTDACPECGRLVRLKDMDLHMKAVHEQSEGRVLEPCPICGRRDFTSLGDLTAHVSHCVE</sequence>
<evidence type="ECO:0000313" key="5">
    <source>
        <dbReference type="EMBL" id="KAF4729344.1"/>
    </source>
</evidence>
<dbReference type="EMBL" id="JABANM010016487">
    <property type="protein sequence ID" value="KAF4729344.1"/>
    <property type="molecule type" value="Genomic_DNA"/>
</dbReference>
<dbReference type="Pfam" id="PF03152">
    <property type="entry name" value="UFD1_N1"/>
    <property type="match status" value="1"/>
</dbReference>
<feature type="region of interest" description="Disordered" evidence="3">
    <location>
        <begin position="222"/>
        <end position="254"/>
    </location>
</feature>
<dbReference type="InterPro" id="IPR000595">
    <property type="entry name" value="cNMP-bd_dom"/>
</dbReference>
<feature type="compositionally biased region" description="Basic and acidic residues" evidence="3">
    <location>
        <begin position="358"/>
        <end position="369"/>
    </location>
</feature>
<feature type="domain" description="Cyclic nucleotide-binding" evidence="4">
    <location>
        <begin position="99"/>
        <end position="158"/>
    </location>
</feature>
<dbReference type="GO" id="GO:0036503">
    <property type="term" value="P:ERAD pathway"/>
    <property type="evidence" value="ECO:0007669"/>
    <property type="project" value="TreeGrafter"/>
</dbReference>
<dbReference type="InterPro" id="IPR004854">
    <property type="entry name" value="Ufd1-like"/>
</dbReference>
<dbReference type="Gene3D" id="2.40.40.50">
    <property type="entry name" value="Ubiquitin fusion degradation protein UFD1, N-terminal domain"/>
    <property type="match status" value="1"/>
</dbReference>
<dbReference type="InterPro" id="IPR013083">
    <property type="entry name" value="Znf_RING/FYVE/PHD"/>
</dbReference>
<evidence type="ECO:0000259" key="4">
    <source>
        <dbReference type="PROSITE" id="PS50042"/>
    </source>
</evidence>
<accession>A0A7J6S8R5</accession>
<evidence type="ECO:0000256" key="1">
    <source>
        <dbReference type="ARBA" id="ARBA00006043"/>
    </source>
</evidence>
<feature type="region of interest" description="Disordered" evidence="3">
    <location>
        <begin position="319"/>
        <end position="346"/>
    </location>
</feature>
<dbReference type="InterPro" id="IPR055417">
    <property type="entry name" value="UFD1_N1"/>
</dbReference>
<evidence type="ECO:0000313" key="6">
    <source>
        <dbReference type="Proteomes" id="UP000574390"/>
    </source>
</evidence>